<keyword evidence="2" id="KW-1185">Reference proteome</keyword>
<comment type="caution">
    <text evidence="1">The sequence shown here is derived from an EMBL/GenBank/DDBJ whole genome shotgun (WGS) entry which is preliminary data.</text>
</comment>
<proteinExistence type="predicted"/>
<dbReference type="Proteomes" id="UP000828048">
    <property type="component" value="Chromosome 9"/>
</dbReference>
<dbReference type="EMBL" id="CM037159">
    <property type="protein sequence ID" value="KAH7866019.1"/>
    <property type="molecule type" value="Genomic_DNA"/>
</dbReference>
<reference evidence="1 2" key="1">
    <citation type="journal article" date="2021" name="Hortic Res">
        <title>High-quality reference genome and annotation aids understanding of berry development for evergreen blueberry (Vaccinium darrowii).</title>
        <authorList>
            <person name="Yu J."/>
            <person name="Hulse-Kemp A.M."/>
            <person name="Babiker E."/>
            <person name="Staton M."/>
        </authorList>
    </citation>
    <scope>NUCLEOTIDE SEQUENCE [LARGE SCALE GENOMIC DNA]</scope>
    <source>
        <strain evidence="2">cv. NJ 8807/NJ 8810</strain>
        <tissue evidence="1">Young leaf</tissue>
    </source>
</reference>
<organism evidence="1 2">
    <name type="scientific">Vaccinium darrowii</name>
    <dbReference type="NCBI Taxonomy" id="229202"/>
    <lineage>
        <taxon>Eukaryota</taxon>
        <taxon>Viridiplantae</taxon>
        <taxon>Streptophyta</taxon>
        <taxon>Embryophyta</taxon>
        <taxon>Tracheophyta</taxon>
        <taxon>Spermatophyta</taxon>
        <taxon>Magnoliopsida</taxon>
        <taxon>eudicotyledons</taxon>
        <taxon>Gunneridae</taxon>
        <taxon>Pentapetalae</taxon>
        <taxon>asterids</taxon>
        <taxon>Ericales</taxon>
        <taxon>Ericaceae</taxon>
        <taxon>Vaccinioideae</taxon>
        <taxon>Vaccinieae</taxon>
        <taxon>Vaccinium</taxon>
    </lineage>
</organism>
<gene>
    <name evidence="1" type="ORF">Vadar_014342</name>
</gene>
<evidence type="ECO:0000313" key="2">
    <source>
        <dbReference type="Proteomes" id="UP000828048"/>
    </source>
</evidence>
<evidence type="ECO:0000313" key="1">
    <source>
        <dbReference type="EMBL" id="KAH7866019.1"/>
    </source>
</evidence>
<accession>A0ACB7ZKM4</accession>
<protein>
    <submittedName>
        <fullName evidence="1">Uncharacterized protein</fullName>
    </submittedName>
</protein>
<sequence length="241" mass="26468">MQAAMAATVATCSDDVVSVSTEFSSLIRHTCCKTKCSFTIPSVVSDPLSPSSSLLLHPSRRLCYGHSASGETYILYNQQTKGNERELIQLGAPIFGHIREEGTGKDEDGHIEPIPTLLQGVTDHLIQWHLISENRKPSSCIINQTISLSTLITRILLYYYIIITVYIGYGKNGVPACHVNLKLDFSTGEEKDQIQHCLHSLKCAICSLEDLNIVKHGKGPRFRVVGSLGTIWIGTKKGVSN</sequence>
<name>A0ACB7ZKM4_9ERIC</name>